<dbReference type="PIRSF" id="PIRSF006769">
    <property type="entry name" value="RibD"/>
    <property type="match status" value="1"/>
</dbReference>
<dbReference type="InterPro" id="IPR016193">
    <property type="entry name" value="Cytidine_deaminase-like"/>
</dbReference>
<dbReference type="InterPro" id="IPR004794">
    <property type="entry name" value="Eubact_RibD"/>
</dbReference>
<name>A0A381UTD2_9ZZZZ</name>
<dbReference type="AlphaFoldDB" id="A0A381UTD2"/>
<dbReference type="InterPro" id="IPR002734">
    <property type="entry name" value="RibDG_C"/>
</dbReference>
<keyword evidence="9" id="KW-0560">Oxidoreductase</keyword>
<gene>
    <name evidence="12" type="ORF">METZ01_LOCUS84243</name>
</gene>
<feature type="domain" description="CMP/dCMP-type deaminase" evidence="11">
    <location>
        <begin position="10"/>
        <end position="132"/>
    </location>
</feature>
<dbReference type="UniPathway" id="UPA00275">
    <property type="reaction ID" value="UER00401"/>
</dbReference>
<dbReference type="PROSITE" id="PS00903">
    <property type="entry name" value="CYT_DCMP_DEAMINASES_1"/>
    <property type="match status" value="1"/>
</dbReference>
<keyword evidence="8" id="KW-0521">NADP</keyword>
<evidence type="ECO:0000256" key="1">
    <source>
        <dbReference type="ARBA" id="ARBA00001947"/>
    </source>
</evidence>
<dbReference type="PANTHER" id="PTHR38011:SF7">
    <property type="entry name" value="2,5-DIAMINO-6-RIBOSYLAMINO-4(3H)-PYRIMIDINONE 5'-PHOSPHATE REDUCTASE"/>
    <property type="match status" value="1"/>
</dbReference>
<protein>
    <recommendedName>
        <fullName evidence="11">CMP/dCMP-type deaminase domain-containing protein</fullName>
    </recommendedName>
</protein>
<evidence type="ECO:0000256" key="9">
    <source>
        <dbReference type="ARBA" id="ARBA00023002"/>
    </source>
</evidence>
<dbReference type="GO" id="GO:0009231">
    <property type="term" value="P:riboflavin biosynthetic process"/>
    <property type="evidence" value="ECO:0007669"/>
    <property type="project" value="UniProtKB-UniPathway"/>
</dbReference>
<evidence type="ECO:0000256" key="3">
    <source>
        <dbReference type="ARBA" id="ARBA00004910"/>
    </source>
</evidence>
<comment type="pathway">
    <text evidence="3">Cofactor biosynthesis; riboflavin biosynthesis; 5-amino-6-(D-ribitylamino)uracil from GTP: step 3/4.</text>
</comment>
<keyword evidence="4" id="KW-0686">Riboflavin biosynthesis</keyword>
<keyword evidence="6" id="KW-0378">Hydrolase</keyword>
<dbReference type="SUPFAM" id="SSF53927">
    <property type="entry name" value="Cytidine deaminase-like"/>
    <property type="match status" value="1"/>
</dbReference>
<dbReference type="FunFam" id="3.40.140.10:FF:000025">
    <property type="entry name" value="Riboflavin biosynthesis protein RibD"/>
    <property type="match status" value="1"/>
</dbReference>
<organism evidence="12">
    <name type="scientific">marine metagenome</name>
    <dbReference type="NCBI Taxonomy" id="408172"/>
    <lineage>
        <taxon>unclassified sequences</taxon>
        <taxon>metagenomes</taxon>
        <taxon>ecological metagenomes</taxon>
    </lineage>
</organism>
<dbReference type="Pfam" id="PF00383">
    <property type="entry name" value="dCMP_cyt_deam_1"/>
    <property type="match status" value="1"/>
</dbReference>
<evidence type="ECO:0000256" key="6">
    <source>
        <dbReference type="ARBA" id="ARBA00022801"/>
    </source>
</evidence>
<dbReference type="Pfam" id="PF01872">
    <property type="entry name" value="RibD_C"/>
    <property type="match status" value="1"/>
</dbReference>
<comment type="cofactor">
    <cofactor evidence="1">
        <name>Zn(2+)</name>
        <dbReference type="ChEBI" id="CHEBI:29105"/>
    </cofactor>
</comment>
<dbReference type="EMBL" id="UINC01007096">
    <property type="protein sequence ID" value="SVA31389.1"/>
    <property type="molecule type" value="Genomic_DNA"/>
</dbReference>
<dbReference type="Gene3D" id="3.40.140.10">
    <property type="entry name" value="Cytidine Deaminase, domain 2"/>
    <property type="match status" value="1"/>
</dbReference>
<dbReference type="NCBIfam" id="TIGR00326">
    <property type="entry name" value="eubact_ribD"/>
    <property type="match status" value="1"/>
</dbReference>
<evidence type="ECO:0000313" key="12">
    <source>
        <dbReference type="EMBL" id="SVA31389.1"/>
    </source>
</evidence>
<evidence type="ECO:0000256" key="4">
    <source>
        <dbReference type="ARBA" id="ARBA00022619"/>
    </source>
</evidence>
<dbReference type="InterPro" id="IPR050765">
    <property type="entry name" value="Riboflavin_Biosynth_HTPR"/>
</dbReference>
<sequence length="365" mass="40390">MEMDSILTTNMHELFMSRAIELAKQGRGHVSPNPMVGCVLVLDGDIIGEGYHEQFGGPHAEVMAMRNARKDPVDAIAYVNLEPCCTTGKTPPCTAALVENGISEVYVGMLDPNPEMNGKGVEALEKAGITVHVGILEKEANRLNQSFNKWITHKMPWVIAKVAQSANGYMGLDSETSIWLTGDVSRTHAHTLRSEVDAVLIGRQTALIDDPSLTVREVRGENPKRVIMDTNRTLPLSLNIFNDKKAETYVLCSDKRFSKTKTHFCQYLPVREENNILSPVHVLESLAKEGITSILIEGGQKILESFLSADVIDQIFIYTAPDILNDAHLKNPIQLSDEWIISEEEKLGDDTLIIAEKGVECLQEL</sequence>
<dbReference type="GO" id="GO:0008703">
    <property type="term" value="F:5-amino-6-(5-phosphoribosylamino)uracil reductase activity"/>
    <property type="evidence" value="ECO:0007669"/>
    <property type="project" value="InterPro"/>
</dbReference>
<dbReference type="InterPro" id="IPR002125">
    <property type="entry name" value="CMP_dCMP_dom"/>
</dbReference>
<dbReference type="CDD" id="cd01284">
    <property type="entry name" value="Riboflavin_deaminase-reductase"/>
    <property type="match status" value="1"/>
</dbReference>
<proteinExistence type="predicted"/>
<dbReference type="InterPro" id="IPR016192">
    <property type="entry name" value="APOBEC/CMP_deaminase_Zn-bd"/>
</dbReference>
<evidence type="ECO:0000259" key="11">
    <source>
        <dbReference type="PROSITE" id="PS51747"/>
    </source>
</evidence>
<comment type="pathway">
    <text evidence="2">Cofactor biosynthesis; riboflavin biosynthesis; 5-amino-6-(D-ribitylamino)uracil from GTP: step 2/4.</text>
</comment>
<dbReference type="InterPro" id="IPR024072">
    <property type="entry name" value="DHFR-like_dom_sf"/>
</dbReference>
<dbReference type="SUPFAM" id="SSF53597">
    <property type="entry name" value="Dihydrofolate reductase-like"/>
    <property type="match status" value="1"/>
</dbReference>
<evidence type="ECO:0000256" key="10">
    <source>
        <dbReference type="ARBA" id="ARBA00023268"/>
    </source>
</evidence>
<evidence type="ECO:0000256" key="2">
    <source>
        <dbReference type="ARBA" id="ARBA00004882"/>
    </source>
</evidence>
<reference evidence="12" key="1">
    <citation type="submission" date="2018-05" db="EMBL/GenBank/DDBJ databases">
        <authorList>
            <person name="Lanie J.A."/>
            <person name="Ng W.-L."/>
            <person name="Kazmierczak K.M."/>
            <person name="Andrzejewski T.M."/>
            <person name="Davidsen T.M."/>
            <person name="Wayne K.J."/>
            <person name="Tettelin H."/>
            <person name="Glass J.I."/>
            <person name="Rusch D."/>
            <person name="Podicherti R."/>
            <person name="Tsui H.-C.T."/>
            <person name="Winkler M.E."/>
        </authorList>
    </citation>
    <scope>NUCLEOTIDE SEQUENCE</scope>
</reference>
<keyword evidence="7" id="KW-0862">Zinc</keyword>
<dbReference type="GO" id="GO:0008270">
    <property type="term" value="F:zinc ion binding"/>
    <property type="evidence" value="ECO:0007669"/>
    <property type="project" value="InterPro"/>
</dbReference>
<evidence type="ECO:0000256" key="7">
    <source>
        <dbReference type="ARBA" id="ARBA00022833"/>
    </source>
</evidence>
<accession>A0A381UTD2</accession>
<dbReference type="PANTHER" id="PTHR38011">
    <property type="entry name" value="DIHYDROFOLATE REDUCTASE FAMILY PROTEIN (AFU_ORTHOLOGUE AFUA_8G06820)"/>
    <property type="match status" value="1"/>
</dbReference>
<evidence type="ECO:0000256" key="5">
    <source>
        <dbReference type="ARBA" id="ARBA00022723"/>
    </source>
</evidence>
<evidence type="ECO:0000256" key="8">
    <source>
        <dbReference type="ARBA" id="ARBA00022857"/>
    </source>
</evidence>
<dbReference type="PROSITE" id="PS51747">
    <property type="entry name" value="CYT_DCMP_DEAMINASES_2"/>
    <property type="match status" value="1"/>
</dbReference>
<dbReference type="GO" id="GO:0008835">
    <property type="term" value="F:diaminohydroxyphosphoribosylaminopyrimidine deaminase activity"/>
    <property type="evidence" value="ECO:0007669"/>
    <property type="project" value="InterPro"/>
</dbReference>
<dbReference type="Gene3D" id="3.40.430.10">
    <property type="entry name" value="Dihydrofolate Reductase, subunit A"/>
    <property type="match status" value="1"/>
</dbReference>
<keyword evidence="5" id="KW-0479">Metal-binding</keyword>
<keyword evidence="10" id="KW-0511">Multifunctional enzyme</keyword>